<evidence type="ECO:0000313" key="1">
    <source>
        <dbReference type="EMBL" id="KAI6083303.1"/>
    </source>
</evidence>
<dbReference type="EMBL" id="MU394354">
    <property type="protein sequence ID" value="KAI6083303.1"/>
    <property type="molecule type" value="Genomic_DNA"/>
</dbReference>
<name>A0ACC0CSN2_9PEZI</name>
<dbReference type="Proteomes" id="UP001497680">
    <property type="component" value="Unassembled WGS sequence"/>
</dbReference>
<accession>A0ACC0CSN2</accession>
<proteinExistence type="predicted"/>
<gene>
    <name evidence="1" type="ORF">F4821DRAFT_280987</name>
</gene>
<reference evidence="1 2" key="1">
    <citation type="journal article" date="2022" name="New Phytol.">
        <title>Ecological generalism drives hyperdiversity of secondary metabolite gene clusters in xylarialean endophytes.</title>
        <authorList>
            <person name="Franco M.E.E."/>
            <person name="Wisecaver J.H."/>
            <person name="Arnold A.E."/>
            <person name="Ju Y.M."/>
            <person name="Slot J.C."/>
            <person name="Ahrendt S."/>
            <person name="Moore L.P."/>
            <person name="Eastman K.E."/>
            <person name="Scott K."/>
            <person name="Konkel Z."/>
            <person name="Mondo S.J."/>
            <person name="Kuo A."/>
            <person name="Hayes R.D."/>
            <person name="Haridas S."/>
            <person name="Andreopoulos B."/>
            <person name="Riley R."/>
            <person name="LaButti K."/>
            <person name="Pangilinan J."/>
            <person name="Lipzen A."/>
            <person name="Amirebrahimi M."/>
            <person name="Yan J."/>
            <person name="Adam C."/>
            <person name="Keymanesh K."/>
            <person name="Ng V."/>
            <person name="Louie K."/>
            <person name="Northen T."/>
            <person name="Drula E."/>
            <person name="Henrissat B."/>
            <person name="Hsieh H.M."/>
            <person name="Youens-Clark K."/>
            <person name="Lutzoni F."/>
            <person name="Miadlikowska J."/>
            <person name="Eastwood D.C."/>
            <person name="Hamelin R.C."/>
            <person name="Grigoriev I.V."/>
            <person name="U'Ren J.M."/>
        </authorList>
    </citation>
    <scope>NUCLEOTIDE SEQUENCE [LARGE SCALE GENOMIC DNA]</scope>
    <source>
        <strain evidence="1 2">ER1909</strain>
    </source>
</reference>
<keyword evidence="2" id="KW-1185">Reference proteome</keyword>
<sequence>MPLPRDISSIRSHRISYITDFFLFACQLGAYIYFATFTSGHLRPYFIGHGMESDLATANKVLAYLIVLAVFEVIDFQWGYFVSYSTSKPGFSKMHCLYAVYNFFLFFVNYAFRITAVVLVCLTAYCNWNWWQYFNAIDEEFPAGNCLGLFCSAIASIPLWGCHYVLTERRERQRRRAAQARKVLAREAREARIREAQAREAEARAREAQFQKYLAKEAQAREAEAPATEARIREAETRESQDRESEARES</sequence>
<protein>
    <submittedName>
        <fullName evidence="1">Uncharacterized protein</fullName>
    </submittedName>
</protein>
<organism evidence="1 2">
    <name type="scientific">Hypoxylon rubiginosum</name>
    <dbReference type="NCBI Taxonomy" id="110542"/>
    <lineage>
        <taxon>Eukaryota</taxon>
        <taxon>Fungi</taxon>
        <taxon>Dikarya</taxon>
        <taxon>Ascomycota</taxon>
        <taxon>Pezizomycotina</taxon>
        <taxon>Sordariomycetes</taxon>
        <taxon>Xylariomycetidae</taxon>
        <taxon>Xylariales</taxon>
        <taxon>Hypoxylaceae</taxon>
        <taxon>Hypoxylon</taxon>
    </lineage>
</organism>
<evidence type="ECO:0000313" key="2">
    <source>
        <dbReference type="Proteomes" id="UP001497680"/>
    </source>
</evidence>
<comment type="caution">
    <text evidence="1">The sequence shown here is derived from an EMBL/GenBank/DDBJ whole genome shotgun (WGS) entry which is preliminary data.</text>
</comment>